<evidence type="ECO:0000256" key="2">
    <source>
        <dbReference type="SAM" id="MobiDB-lite"/>
    </source>
</evidence>
<dbReference type="GO" id="GO:0000981">
    <property type="term" value="F:DNA-binding transcription factor activity, RNA polymerase II-specific"/>
    <property type="evidence" value="ECO:0007669"/>
    <property type="project" value="InterPro"/>
</dbReference>
<dbReference type="EMBL" id="ML992510">
    <property type="protein sequence ID" value="KAF2221531.1"/>
    <property type="molecule type" value="Genomic_DNA"/>
</dbReference>
<dbReference type="GO" id="GO:0000976">
    <property type="term" value="F:transcription cis-regulatory region binding"/>
    <property type="evidence" value="ECO:0007669"/>
    <property type="project" value="TreeGrafter"/>
</dbReference>
<dbReference type="CDD" id="cd12148">
    <property type="entry name" value="fungal_TF_MHR"/>
    <property type="match status" value="1"/>
</dbReference>
<organism evidence="4 5">
    <name type="scientific">Elsinoe ampelina</name>
    <dbReference type="NCBI Taxonomy" id="302913"/>
    <lineage>
        <taxon>Eukaryota</taxon>
        <taxon>Fungi</taxon>
        <taxon>Dikarya</taxon>
        <taxon>Ascomycota</taxon>
        <taxon>Pezizomycotina</taxon>
        <taxon>Dothideomycetes</taxon>
        <taxon>Dothideomycetidae</taxon>
        <taxon>Myriangiales</taxon>
        <taxon>Elsinoaceae</taxon>
        <taxon>Elsinoe</taxon>
    </lineage>
</organism>
<feature type="compositionally biased region" description="Low complexity" evidence="2">
    <location>
        <begin position="21"/>
        <end position="42"/>
    </location>
</feature>
<accession>A0A6A6G6Y8</accession>
<name>A0A6A6G6Y8_9PEZI</name>
<evidence type="ECO:0000313" key="5">
    <source>
        <dbReference type="Proteomes" id="UP000799538"/>
    </source>
</evidence>
<dbReference type="GO" id="GO:0005634">
    <property type="term" value="C:nucleus"/>
    <property type="evidence" value="ECO:0007669"/>
    <property type="project" value="TreeGrafter"/>
</dbReference>
<feature type="region of interest" description="Disordered" evidence="2">
    <location>
        <begin position="1"/>
        <end position="50"/>
    </location>
</feature>
<dbReference type="InterPro" id="IPR001138">
    <property type="entry name" value="Zn2Cys6_DnaBD"/>
</dbReference>
<feature type="compositionally biased region" description="Basic and acidic residues" evidence="2">
    <location>
        <begin position="140"/>
        <end position="149"/>
    </location>
</feature>
<dbReference type="Gene3D" id="4.10.240.10">
    <property type="entry name" value="Zn(2)-C6 fungal-type DNA-binding domain"/>
    <property type="match status" value="1"/>
</dbReference>
<dbReference type="GO" id="GO:0045944">
    <property type="term" value="P:positive regulation of transcription by RNA polymerase II"/>
    <property type="evidence" value="ECO:0007669"/>
    <property type="project" value="TreeGrafter"/>
</dbReference>
<evidence type="ECO:0000256" key="1">
    <source>
        <dbReference type="ARBA" id="ARBA00023242"/>
    </source>
</evidence>
<protein>
    <recommendedName>
        <fullName evidence="3">Zn(2)-C6 fungal-type domain-containing protein</fullName>
    </recommendedName>
</protein>
<dbReference type="InterPro" id="IPR036864">
    <property type="entry name" value="Zn2-C6_fun-type_DNA-bd_sf"/>
</dbReference>
<dbReference type="GO" id="GO:0008270">
    <property type="term" value="F:zinc ion binding"/>
    <property type="evidence" value="ECO:0007669"/>
    <property type="project" value="InterPro"/>
</dbReference>
<proteinExistence type="predicted"/>
<dbReference type="PANTHER" id="PTHR37534">
    <property type="entry name" value="TRANSCRIPTIONAL ACTIVATOR PROTEIN UGA3"/>
    <property type="match status" value="1"/>
</dbReference>
<dbReference type="PANTHER" id="PTHR37534:SF49">
    <property type="entry name" value="LYSINE BIOSYNTHESIS REGULATORY PROTEIN LYS14"/>
    <property type="match status" value="1"/>
</dbReference>
<keyword evidence="5" id="KW-1185">Reference proteome</keyword>
<reference evidence="5" key="1">
    <citation type="journal article" date="2020" name="Stud. Mycol.">
        <title>101 Dothideomycetes genomes: A test case for predicting lifestyles and emergence of pathogens.</title>
        <authorList>
            <person name="Haridas S."/>
            <person name="Albert R."/>
            <person name="Binder M."/>
            <person name="Bloem J."/>
            <person name="LaButti K."/>
            <person name="Salamov A."/>
            <person name="Andreopoulos B."/>
            <person name="Baker S."/>
            <person name="Barry K."/>
            <person name="Bills G."/>
            <person name="Bluhm B."/>
            <person name="Cannon C."/>
            <person name="Castanera R."/>
            <person name="Culley D."/>
            <person name="Daum C."/>
            <person name="Ezra D."/>
            <person name="Gonzalez J."/>
            <person name="Henrissat B."/>
            <person name="Kuo A."/>
            <person name="Liang C."/>
            <person name="Lipzen A."/>
            <person name="Lutzoni F."/>
            <person name="Magnuson J."/>
            <person name="Mondo S."/>
            <person name="Nolan M."/>
            <person name="Ohm R."/>
            <person name="Pangilinan J."/>
            <person name="Park H.-J."/>
            <person name="Ramirez L."/>
            <person name="Alfaro M."/>
            <person name="Sun H."/>
            <person name="Tritt A."/>
            <person name="Yoshinaga Y."/>
            <person name="Zwiers L.-H."/>
            <person name="Turgeon B."/>
            <person name="Goodwin S."/>
            <person name="Spatafora J."/>
            <person name="Crous P."/>
            <person name="Grigoriev I."/>
        </authorList>
    </citation>
    <scope>NUCLEOTIDE SEQUENCE [LARGE SCALE GENOMIC DNA]</scope>
    <source>
        <strain evidence="5">CECT 20119</strain>
    </source>
</reference>
<dbReference type="PROSITE" id="PS50048">
    <property type="entry name" value="ZN2_CY6_FUNGAL_2"/>
    <property type="match status" value="1"/>
</dbReference>
<keyword evidence="1" id="KW-0539">Nucleus</keyword>
<evidence type="ECO:0000259" key="3">
    <source>
        <dbReference type="PROSITE" id="PS50048"/>
    </source>
</evidence>
<feature type="compositionally biased region" description="Polar residues" evidence="2">
    <location>
        <begin position="96"/>
        <end position="106"/>
    </location>
</feature>
<dbReference type="OrthoDB" id="3598904at2759"/>
<evidence type="ECO:0000313" key="4">
    <source>
        <dbReference type="EMBL" id="KAF2221531.1"/>
    </source>
</evidence>
<dbReference type="Pfam" id="PF00172">
    <property type="entry name" value="Zn_clus"/>
    <property type="match status" value="1"/>
</dbReference>
<dbReference type="SUPFAM" id="SSF57701">
    <property type="entry name" value="Zn2/Cys6 DNA-binding domain"/>
    <property type="match status" value="1"/>
</dbReference>
<feature type="compositionally biased region" description="Polar residues" evidence="2">
    <location>
        <begin position="157"/>
        <end position="175"/>
    </location>
</feature>
<sequence length="683" mass="77027">MQRRRSQRSDSDTNLPALAPRASQSSAGQSSRDSRQATSSRPRSSHRSRAGCWTCRTRKVKCDEVHPRCGPCTRLSKDCDWEQRWKFDDSTRSTQEKFSNVNTSGNAVWDPAVPRSAGQPESPSVSRRDSLPSFGDLTTDEDRERKAETRAPGTYNVIVNPNSFSRMPEYASSTDQSRRTSVQSVQSSFSSQVSDAGRLVLPNDPNTVVLTRFEDAAASLPSFLAGTSADRRQSLPGQFQRLDISTASPERTMRAPAPIVQDADNDEQLIRHYEQFIAPRILPTSPHIHQYGLQDPIVLESRRFLPLHHAICAITLLSLHYQGIARWEDALEREGIATRSLARSLRSEEDLNSDGVLYLHFLLLVYDICNPLNDENMWYQHMQQLRRIGVNRNQALDTNTDIYWQVVGFALLLDIQAAFSGRDTRGLAAAHAAGELMPVLPPPIAPMPPSSPIHRQEVEMMVPLINFAREIMFVTTRLSQLSLRSREESTDPELRQQAIAAKQQAIGQFQTDLWAAWNQFYPSFLPRDDPRAGLMLSNRLRQLFETAYLFHCINIIYSSTSMFPGQAFSNPSLSGEVARHCRHILALAQTVVQTGLWGRPPLVFAVFLAGVATPEAEIKTAAIHIIQEFERNAFNKNVRKARDLLLIVCEEQRQRIIHGGRAEEVDWLQLARSRQMDMVDFGL</sequence>
<dbReference type="SMART" id="SM00066">
    <property type="entry name" value="GAL4"/>
    <property type="match status" value="1"/>
</dbReference>
<dbReference type="PROSITE" id="PS00463">
    <property type="entry name" value="ZN2_CY6_FUNGAL_1"/>
    <property type="match status" value="1"/>
</dbReference>
<feature type="domain" description="Zn(2)-C6 fungal-type" evidence="3">
    <location>
        <begin position="51"/>
        <end position="81"/>
    </location>
</feature>
<gene>
    <name evidence="4" type="ORF">BDZ85DRAFT_265549</name>
</gene>
<dbReference type="Proteomes" id="UP000799538">
    <property type="component" value="Unassembled WGS sequence"/>
</dbReference>
<dbReference type="AlphaFoldDB" id="A0A6A6G6Y8"/>
<dbReference type="CDD" id="cd00067">
    <property type="entry name" value="GAL4"/>
    <property type="match status" value="1"/>
</dbReference>
<feature type="region of interest" description="Disordered" evidence="2">
    <location>
        <begin position="90"/>
        <end position="182"/>
    </location>
</feature>